<reference evidence="2 3" key="1">
    <citation type="submission" date="2019-02" db="EMBL/GenBank/DDBJ databases">
        <title>Sequencing the genomes of 1000 actinobacteria strains.</title>
        <authorList>
            <person name="Klenk H.-P."/>
        </authorList>
    </citation>
    <scope>NUCLEOTIDE SEQUENCE [LARGE SCALE GENOMIC DNA]</scope>
    <source>
        <strain evidence="2 3">DSM 17364</strain>
    </source>
</reference>
<accession>A0A4Q8AIM2</accession>
<keyword evidence="1" id="KW-0812">Transmembrane</keyword>
<comment type="caution">
    <text evidence="2">The sequence shown here is derived from an EMBL/GenBank/DDBJ whole genome shotgun (WGS) entry which is preliminary data.</text>
</comment>
<feature type="transmembrane region" description="Helical" evidence="1">
    <location>
        <begin position="161"/>
        <end position="182"/>
    </location>
</feature>
<feature type="transmembrane region" description="Helical" evidence="1">
    <location>
        <begin position="18"/>
        <end position="39"/>
    </location>
</feature>
<dbReference type="EMBL" id="SHLA01000001">
    <property type="protein sequence ID" value="RZU63683.1"/>
    <property type="molecule type" value="Genomic_DNA"/>
</dbReference>
<gene>
    <name evidence="2" type="ORF">EV380_3307</name>
</gene>
<keyword evidence="1" id="KW-0472">Membrane</keyword>
<dbReference type="Proteomes" id="UP000292685">
    <property type="component" value="Unassembled WGS sequence"/>
</dbReference>
<name>A0A4Q8AIM2_9MICC</name>
<keyword evidence="1" id="KW-1133">Transmembrane helix</keyword>
<feature type="transmembrane region" description="Helical" evidence="1">
    <location>
        <begin position="269"/>
        <end position="287"/>
    </location>
</feature>
<evidence type="ECO:0000313" key="2">
    <source>
        <dbReference type="EMBL" id="RZU63683.1"/>
    </source>
</evidence>
<evidence type="ECO:0000256" key="1">
    <source>
        <dbReference type="SAM" id="Phobius"/>
    </source>
</evidence>
<feature type="transmembrane region" description="Helical" evidence="1">
    <location>
        <begin position="227"/>
        <end position="248"/>
    </location>
</feature>
<proteinExistence type="predicted"/>
<evidence type="ECO:0000313" key="3">
    <source>
        <dbReference type="Proteomes" id="UP000292685"/>
    </source>
</evidence>
<keyword evidence="3" id="KW-1185">Reference proteome</keyword>
<dbReference type="AlphaFoldDB" id="A0A4Q8AIM2"/>
<sequence length="365" mass="39202">MYQAVATNGLMGAEGVPLFSPIIIVAGGAVLLWLLVLILRGLISRQTPRLSDLIEPSWRAAHGSRPEILRHLRRRFIGMIVIGILACISCLAWQFVAPQLGGLPVVLVPVMVWLAIMVAWSAWPWPREHDDGPRPDADHVEGAATHADLIRRGWTTFGPRWSFLLPGALLALLVFGLAAAGLTSVEDESGRLRQLGYELQGGAELDESGLVTEVLSGVGASGPYPGWYYGGVILVVAFLAAIASLIVLGRNARRARPRDFRLFRLDNGVRAAVAYTVATLSTAFLAFQGAVVGLMAATAQFSAAQRTRFVVGEPIDAADITFDPQFLTASLTMVVIAIVLTVVGVMLLASCSRRMTQAFGVREPV</sequence>
<protein>
    <submittedName>
        <fullName evidence="2">Uncharacterized protein</fullName>
    </submittedName>
</protein>
<feature type="transmembrane region" description="Helical" evidence="1">
    <location>
        <begin position="76"/>
        <end position="96"/>
    </location>
</feature>
<organism evidence="2 3">
    <name type="scientific">Zhihengliuella halotolerans</name>
    <dbReference type="NCBI Taxonomy" id="370736"/>
    <lineage>
        <taxon>Bacteria</taxon>
        <taxon>Bacillati</taxon>
        <taxon>Actinomycetota</taxon>
        <taxon>Actinomycetes</taxon>
        <taxon>Micrococcales</taxon>
        <taxon>Micrococcaceae</taxon>
        <taxon>Zhihengliuella</taxon>
    </lineage>
</organism>
<feature type="transmembrane region" description="Helical" evidence="1">
    <location>
        <begin position="102"/>
        <end position="123"/>
    </location>
</feature>
<feature type="transmembrane region" description="Helical" evidence="1">
    <location>
        <begin position="326"/>
        <end position="349"/>
    </location>
</feature>